<reference evidence="1 2" key="1">
    <citation type="journal article" date="2015" name="Nature">
        <title>rRNA introns, odd ribosomes, and small enigmatic genomes across a large radiation of phyla.</title>
        <authorList>
            <person name="Brown C.T."/>
            <person name="Hug L.A."/>
            <person name="Thomas B.C."/>
            <person name="Sharon I."/>
            <person name="Castelle C.J."/>
            <person name="Singh A."/>
            <person name="Wilkins M.J."/>
            <person name="Williams K.H."/>
            <person name="Banfield J.F."/>
        </authorList>
    </citation>
    <scope>NUCLEOTIDE SEQUENCE [LARGE SCALE GENOMIC DNA]</scope>
</reference>
<gene>
    <name evidence="1" type="ORF">UR61_C0055G0005</name>
</gene>
<sequence>MKKAIAILLLVVFILVLSSIKTQRLVRSEFCDNVKIGYQIDIPDECLKK</sequence>
<comment type="caution">
    <text evidence="1">The sequence shown here is derived from an EMBL/GenBank/DDBJ whole genome shotgun (WGS) entry which is preliminary data.</text>
</comment>
<proteinExistence type="predicted"/>
<organism evidence="1 2">
    <name type="scientific">candidate division WS6 bacterium GW2011_GWE1_34_7</name>
    <dbReference type="NCBI Taxonomy" id="1619093"/>
    <lineage>
        <taxon>Bacteria</taxon>
        <taxon>Candidatus Dojkabacteria</taxon>
    </lineage>
</organism>
<evidence type="ECO:0000313" key="2">
    <source>
        <dbReference type="Proteomes" id="UP000033866"/>
    </source>
</evidence>
<evidence type="ECO:0000313" key="1">
    <source>
        <dbReference type="EMBL" id="KKP64043.1"/>
    </source>
</evidence>
<accession>A0A0G0B3N4</accession>
<dbReference type="EMBL" id="LBPV01000055">
    <property type="protein sequence ID" value="KKP64043.1"/>
    <property type="molecule type" value="Genomic_DNA"/>
</dbReference>
<dbReference type="Proteomes" id="UP000033866">
    <property type="component" value="Unassembled WGS sequence"/>
</dbReference>
<protein>
    <submittedName>
        <fullName evidence="1">Uncharacterized protein</fullName>
    </submittedName>
</protein>
<name>A0A0G0B3N4_9BACT</name>
<dbReference type="AlphaFoldDB" id="A0A0G0B3N4"/>